<proteinExistence type="predicted"/>
<gene>
    <name evidence="2" type="ORF">CRG98_005134</name>
</gene>
<evidence type="ECO:0000313" key="2">
    <source>
        <dbReference type="EMBL" id="PKI74452.1"/>
    </source>
</evidence>
<feature type="region of interest" description="Disordered" evidence="1">
    <location>
        <begin position="129"/>
        <end position="152"/>
    </location>
</feature>
<comment type="caution">
    <text evidence="2">The sequence shown here is derived from an EMBL/GenBank/DDBJ whole genome shotgun (WGS) entry which is preliminary data.</text>
</comment>
<protein>
    <submittedName>
        <fullName evidence="2">Uncharacterized protein</fullName>
    </submittedName>
</protein>
<reference evidence="2 3" key="1">
    <citation type="submission" date="2017-11" db="EMBL/GenBank/DDBJ databases">
        <title>De-novo sequencing of pomegranate (Punica granatum L.) genome.</title>
        <authorList>
            <person name="Akparov Z."/>
            <person name="Amiraslanov A."/>
            <person name="Hajiyeva S."/>
            <person name="Abbasov M."/>
            <person name="Kaur K."/>
            <person name="Hamwieh A."/>
            <person name="Solovyev V."/>
            <person name="Salamov A."/>
            <person name="Braich B."/>
            <person name="Kosarev P."/>
            <person name="Mahmoud A."/>
            <person name="Hajiyev E."/>
            <person name="Babayeva S."/>
            <person name="Izzatullayeva V."/>
            <person name="Mammadov A."/>
            <person name="Mammadov A."/>
            <person name="Sharifova S."/>
            <person name="Ojaghi J."/>
            <person name="Eynullazada K."/>
            <person name="Bayramov B."/>
            <person name="Abdulazimova A."/>
            <person name="Shahmuradov I."/>
        </authorList>
    </citation>
    <scope>NUCLEOTIDE SEQUENCE [LARGE SCALE GENOMIC DNA]</scope>
    <source>
        <strain evidence="3">cv. AG2017</strain>
        <tissue evidence="2">Leaf</tissue>
    </source>
</reference>
<feature type="compositionally biased region" description="Basic and acidic residues" evidence="1">
    <location>
        <begin position="129"/>
        <end position="143"/>
    </location>
</feature>
<dbReference type="Proteomes" id="UP000233551">
    <property type="component" value="Unassembled WGS sequence"/>
</dbReference>
<dbReference type="EMBL" id="PGOL01000205">
    <property type="protein sequence ID" value="PKI74452.1"/>
    <property type="molecule type" value="Genomic_DNA"/>
</dbReference>
<accession>A0A2I0L162</accession>
<keyword evidence="3" id="KW-1185">Reference proteome</keyword>
<evidence type="ECO:0000313" key="3">
    <source>
        <dbReference type="Proteomes" id="UP000233551"/>
    </source>
</evidence>
<organism evidence="2 3">
    <name type="scientific">Punica granatum</name>
    <name type="common">Pomegranate</name>
    <dbReference type="NCBI Taxonomy" id="22663"/>
    <lineage>
        <taxon>Eukaryota</taxon>
        <taxon>Viridiplantae</taxon>
        <taxon>Streptophyta</taxon>
        <taxon>Embryophyta</taxon>
        <taxon>Tracheophyta</taxon>
        <taxon>Spermatophyta</taxon>
        <taxon>Magnoliopsida</taxon>
        <taxon>eudicotyledons</taxon>
        <taxon>Gunneridae</taxon>
        <taxon>Pentapetalae</taxon>
        <taxon>rosids</taxon>
        <taxon>malvids</taxon>
        <taxon>Myrtales</taxon>
        <taxon>Lythraceae</taxon>
        <taxon>Punica</taxon>
    </lineage>
</organism>
<sequence length="192" mass="21310">MGQATLSPTLTGMTERPLDLARVKVSSSTPILIVSRMHRQSNTISRMRKALKHDRSKVEDNVTRPGLGKGGLGHSLMSMAKTSSIRLRSEVVSSAFFHINYAWWLTTAGRSLEVAEEALGWLVPTLTRTKEKSREKERNERKGRPMTSGPEGPGFSFARFGCVRSRMWTLVGAHIAHFWIARLGSVHLPGDA</sequence>
<name>A0A2I0L162_PUNGR</name>
<evidence type="ECO:0000256" key="1">
    <source>
        <dbReference type="SAM" id="MobiDB-lite"/>
    </source>
</evidence>
<dbReference type="AlphaFoldDB" id="A0A2I0L162"/>